<dbReference type="PANTHER" id="PTHR33096:SF1">
    <property type="entry name" value="CXC1-LIKE CYSTEINE CLUSTER ASSOCIATED WITH KDZ TRANSPOSASES DOMAIN-CONTAINING PROTEIN"/>
    <property type="match status" value="1"/>
</dbReference>
<dbReference type="InParanoid" id="A0A1B7MJ53"/>
<evidence type="ECO:0000259" key="2">
    <source>
        <dbReference type="Pfam" id="PF18802"/>
    </source>
</evidence>
<organism evidence="3 4">
    <name type="scientific">Rhizopogon vinicolor AM-OR11-026</name>
    <dbReference type="NCBI Taxonomy" id="1314800"/>
    <lineage>
        <taxon>Eukaryota</taxon>
        <taxon>Fungi</taxon>
        <taxon>Dikarya</taxon>
        <taxon>Basidiomycota</taxon>
        <taxon>Agaricomycotina</taxon>
        <taxon>Agaricomycetes</taxon>
        <taxon>Agaricomycetidae</taxon>
        <taxon>Boletales</taxon>
        <taxon>Suillineae</taxon>
        <taxon>Rhizopogonaceae</taxon>
        <taxon>Rhizopogon</taxon>
    </lineage>
</organism>
<keyword evidence="4" id="KW-1185">Reference proteome</keyword>
<dbReference type="Pfam" id="PF18758">
    <property type="entry name" value="KDZ"/>
    <property type="match status" value="1"/>
</dbReference>
<dbReference type="STRING" id="1314800.A0A1B7MJ53"/>
<dbReference type="EMBL" id="KV448954">
    <property type="protein sequence ID" value="OAX32637.1"/>
    <property type="molecule type" value="Genomic_DNA"/>
</dbReference>
<protein>
    <recommendedName>
        <fullName evidence="2">CxC1-like cysteine cluster associated with KDZ transposases domain-containing protein</fullName>
    </recommendedName>
</protein>
<name>A0A1B7MJ53_9AGAM</name>
<evidence type="ECO:0000313" key="3">
    <source>
        <dbReference type="EMBL" id="OAX32637.1"/>
    </source>
</evidence>
<dbReference type="Pfam" id="PF18802">
    <property type="entry name" value="CxC1"/>
    <property type="match status" value="1"/>
</dbReference>
<dbReference type="InterPro" id="IPR040521">
    <property type="entry name" value="KDZ"/>
</dbReference>
<accession>A0A1B7MJ53</accession>
<dbReference type="Proteomes" id="UP000092154">
    <property type="component" value="Unassembled WGS sequence"/>
</dbReference>
<dbReference type="OrthoDB" id="3237105at2759"/>
<proteinExistence type="predicted"/>
<feature type="coiled-coil region" evidence="1">
    <location>
        <begin position="591"/>
        <end position="618"/>
    </location>
</feature>
<keyword evidence="1" id="KW-0175">Coiled coil</keyword>
<reference evidence="3 4" key="1">
    <citation type="submission" date="2016-06" db="EMBL/GenBank/DDBJ databases">
        <title>Comparative genomics of the ectomycorrhizal sister species Rhizopogon vinicolor and Rhizopogon vesiculosus (Basidiomycota: Boletales) reveals a divergence of the mating type B locus.</title>
        <authorList>
            <consortium name="DOE Joint Genome Institute"/>
            <person name="Mujic A.B."/>
            <person name="Kuo A."/>
            <person name="Tritt A."/>
            <person name="Lipzen A."/>
            <person name="Chen C."/>
            <person name="Johnson J."/>
            <person name="Sharma A."/>
            <person name="Barry K."/>
            <person name="Grigoriev I.V."/>
            <person name="Spatafora J.W."/>
        </authorList>
    </citation>
    <scope>NUCLEOTIDE SEQUENCE [LARGE SCALE GENOMIC DNA]</scope>
    <source>
        <strain evidence="3 4">AM-OR11-026</strain>
    </source>
</reference>
<dbReference type="PANTHER" id="PTHR33096">
    <property type="entry name" value="CXC2 DOMAIN-CONTAINING PROTEIN"/>
    <property type="match status" value="1"/>
</dbReference>
<evidence type="ECO:0000256" key="1">
    <source>
        <dbReference type="SAM" id="Coils"/>
    </source>
</evidence>
<gene>
    <name evidence="3" type="ORF">K503DRAFT_794704</name>
</gene>
<evidence type="ECO:0000313" key="4">
    <source>
        <dbReference type="Proteomes" id="UP000092154"/>
    </source>
</evidence>
<dbReference type="InterPro" id="IPR041320">
    <property type="entry name" value="CxC1"/>
</dbReference>
<dbReference type="AlphaFoldDB" id="A0A1B7MJ53"/>
<sequence length="746" mass="84512">MARCPGSQAIHSSSPIPLLVLPGLQRFTQVSLQCAPDLHSSLGDNSHCDGFYRLQSLAVTCVISLSCCKCSPAPLQLMMCGLFACAPVAPSLAVDIRVLELVNKLFARITPNSTAWCEALETFLNERGYKLNTKDSLRRCFSNAYHWYAVLTIMASDYVTKFVHSRHPSEQNVLNQPSTYLHSCCLLCFNICISCNNSTHPLIGVNCVCSNNPRNGHMQDSPNPMPTVFVPECDVKVMEDHVSACHRGGVGMCKQPRRLIEEVHDDYEKGMRIPVSVLYGCSESFVAADKKREKASTCFFADTGLMALLCRHDRVLWLVNMTSASKKQHYALALVKRLFEHLLPDMMVGLLYDIGCQLECSCQKWSLLDDSILSHISFGISVFHVYGHQWPCQIVYHPRKHVGFGLSDGEGCEHLWSALKHLISVLRVLGYHQWLFVLDMQVRHLDLKSFEASGQWLAWKWMLCHKKKKVALEGLREVEVEEEILREEWAAHVAHQTKPLAQRSKNKAAEAVAGVLALEKTLESHQTVIHDLECRLLNNNVDDASTFNIQLNDARAQYARRAALGISQCVDLQQLKKNAYLQVRMNAHALKARLRDRLQQQKFELEKLKRSYRNTVNELNLRSHTETSIKQREPMILKIVSTYNTLCNQLCALIHQCKAPPGAIAPLYISRQGIFQLDVDNEIWQDVGLEGEVVDLPPWLANDNVCQGIRLLLDHDRCVEEENRLSCEHCVMQEWMITEWTALQSA</sequence>
<feature type="domain" description="CxC1-like cysteine cluster associated with KDZ transposases" evidence="2">
    <location>
        <begin position="63"/>
        <end position="127"/>
    </location>
</feature>